<dbReference type="InterPro" id="IPR043129">
    <property type="entry name" value="ATPase_NBD"/>
</dbReference>
<dbReference type="Gene3D" id="3.30.420.40">
    <property type="match status" value="2"/>
</dbReference>
<feature type="domain" description="Carbohydrate kinase FGGY N-terminal" evidence="3">
    <location>
        <begin position="17"/>
        <end position="250"/>
    </location>
</feature>
<sequence>MGSLEKDGPMTATSALIDIGGSSVKVTIRDNHTAKMLSHEIGVTPKVEGKHIFLDPTQLFKTVIAAMNNCAEGLSSGVKVEKIYISTLRQGFCLIDDEKELTPIYLNSDTSGELARKELEKYGSKKIYEETGHWFAPQLTLPKIVNLFGHRPELLKHNTKLLFVHDWLVWKLTQEKVTEMTLVSAGQMAKLSEKSIHTELLEYFDIPVNLLPKPQKFGSEVGAIKAHASAELSTRWTDVKVFVGGGDSHFLHMGASGNSSAKAVVSAGSSTPISLLSSTIGTSTLLQPWKSTSFEDSMYFLEGNLGYPGSFYGWLSKNVANPITTDSLTIANITKAPSVFGSCNMWNEEKWQSRPAFSILGDFSKSSSNELALGLMLDYSFALANQISALKNDGFKIEQIIFTGGGASPQLQTILGSLLDIPVERVATENAVDNLFSLLGSEKRDSVVHENYSESLDVETSEFLRSKAKDHALLYSEIEGIREVLENAS</sequence>
<dbReference type="EMBL" id="CAFABF010000020">
    <property type="protein sequence ID" value="CAB4825712.1"/>
    <property type="molecule type" value="Genomic_DNA"/>
</dbReference>
<proteinExistence type="predicted"/>
<reference evidence="4" key="1">
    <citation type="submission" date="2020-05" db="EMBL/GenBank/DDBJ databases">
        <authorList>
            <person name="Chiriac C."/>
            <person name="Salcher M."/>
            <person name="Ghai R."/>
            <person name="Kavagutti S V."/>
        </authorList>
    </citation>
    <scope>NUCLEOTIDE SEQUENCE</scope>
</reference>
<keyword evidence="1" id="KW-0808">Transferase</keyword>
<dbReference type="PANTHER" id="PTHR43095">
    <property type="entry name" value="SUGAR KINASE"/>
    <property type="match status" value="1"/>
</dbReference>
<protein>
    <submittedName>
        <fullName evidence="4">Unannotated protein</fullName>
    </submittedName>
</protein>
<dbReference type="Pfam" id="PF00370">
    <property type="entry name" value="FGGY_N"/>
    <property type="match status" value="1"/>
</dbReference>
<dbReference type="GO" id="GO:0016301">
    <property type="term" value="F:kinase activity"/>
    <property type="evidence" value="ECO:0007669"/>
    <property type="project" value="UniProtKB-KW"/>
</dbReference>
<dbReference type="PANTHER" id="PTHR43095:SF5">
    <property type="entry name" value="XYLULOSE KINASE"/>
    <property type="match status" value="1"/>
</dbReference>
<dbReference type="GO" id="GO:0005975">
    <property type="term" value="P:carbohydrate metabolic process"/>
    <property type="evidence" value="ECO:0007669"/>
    <property type="project" value="InterPro"/>
</dbReference>
<organism evidence="4">
    <name type="scientific">freshwater metagenome</name>
    <dbReference type="NCBI Taxonomy" id="449393"/>
    <lineage>
        <taxon>unclassified sequences</taxon>
        <taxon>metagenomes</taxon>
        <taxon>ecological metagenomes</taxon>
    </lineage>
</organism>
<evidence type="ECO:0000256" key="2">
    <source>
        <dbReference type="ARBA" id="ARBA00022777"/>
    </source>
</evidence>
<accession>A0A6J6ZZ32</accession>
<evidence type="ECO:0000256" key="1">
    <source>
        <dbReference type="ARBA" id="ARBA00022679"/>
    </source>
</evidence>
<dbReference type="SUPFAM" id="SSF53067">
    <property type="entry name" value="Actin-like ATPase domain"/>
    <property type="match status" value="2"/>
</dbReference>
<evidence type="ECO:0000259" key="3">
    <source>
        <dbReference type="Pfam" id="PF00370"/>
    </source>
</evidence>
<dbReference type="InterPro" id="IPR050406">
    <property type="entry name" value="FGGY_Carb_Kinase"/>
</dbReference>
<gene>
    <name evidence="4" type="ORF">UFOPK3167_00592</name>
</gene>
<name>A0A6J6ZZ32_9ZZZZ</name>
<dbReference type="InterPro" id="IPR018484">
    <property type="entry name" value="FGGY_N"/>
</dbReference>
<dbReference type="AlphaFoldDB" id="A0A6J6ZZ32"/>
<keyword evidence="2" id="KW-0418">Kinase</keyword>
<evidence type="ECO:0000313" key="4">
    <source>
        <dbReference type="EMBL" id="CAB4825712.1"/>
    </source>
</evidence>